<evidence type="ECO:0000256" key="2">
    <source>
        <dbReference type="SAM" id="MobiDB-lite"/>
    </source>
</evidence>
<dbReference type="InterPro" id="IPR051114">
    <property type="entry name" value="Mito_RNA_Proc_CCM1"/>
</dbReference>
<feature type="repeat" description="PPR" evidence="1">
    <location>
        <begin position="362"/>
        <end position="396"/>
    </location>
</feature>
<evidence type="ECO:0000256" key="1">
    <source>
        <dbReference type="PROSITE-ProRule" id="PRU00708"/>
    </source>
</evidence>
<dbReference type="AlphaFoldDB" id="A0AAV8ULY0"/>
<evidence type="ECO:0008006" key="5">
    <source>
        <dbReference type="Google" id="ProtNLM"/>
    </source>
</evidence>
<feature type="compositionally biased region" description="Acidic residues" evidence="2">
    <location>
        <begin position="679"/>
        <end position="689"/>
    </location>
</feature>
<dbReference type="InterPro" id="IPR011990">
    <property type="entry name" value="TPR-like_helical_dom_sf"/>
</dbReference>
<feature type="repeat" description="PPR" evidence="1">
    <location>
        <begin position="290"/>
        <end position="324"/>
    </location>
</feature>
<feature type="repeat" description="PPR" evidence="1">
    <location>
        <begin position="432"/>
        <end position="469"/>
    </location>
</feature>
<dbReference type="GO" id="GO:0006396">
    <property type="term" value="P:RNA processing"/>
    <property type="evidence" value="ECO:0007669"/>
    <property type="project" value="TreeGrafter"/>
</dbReference>
<dbReference type="GO" id="GO:0007005">
    <property type="term" value="P:mitochondrion organization"/>
    <property type="evidence" value="ECO:0007669"/>
    <property type="project" value="TreeGrafter"/>
</dbReference>
<accession>A0AAV8ULY0</accession>
<feature type="repeat" description="PPR" evidence="1">
    <location>
        <begin position="575"/>
        <end position="609"/>
    </location>
</feature>
<dbReference type="NCBIfam" id="TIGR00756">
    <property type="entry name" value="PPR"/>
    <property type="match status" value="7"/>
</dbReference>
<organism evidence="3 4">
    <name type="scientific">Rhodosorus marinus</name>
    <dbReference type="NCBI Taxonomy" id="101924"/>
    <lineage>
        <taxon>Eukaryota</taxon>
        <taxon>Rhodophyta</taxon>
        <taxon>Stylonematophyceae</taxon>
        <taxon>Stylonematales</taxon>
        <taxon>Stylonemataceae</taxon>
        <taxon>Rhodosorus</taxon>
    </lineage>
</organism>
<dbReference type="GO" id="GO:0003729">
    <property type="term" value="F:mRNA binding"/>
    <property type="evidence" value="ECO:0007669"/>
    <property type="project" value="TreeGrafter"/>
</dbReference>
<dbReference type="GO" id="GO:0005739">
    <property type="term" value="C:mitochondrion"/>
    <property type="evidence" value="ECO:0007669"/>
    <property type="project" value="TreeGrafter"/>
</dbReference>
<dbReference type="Pfam" id="PF01535">
    <property type="entry name" value="PPR"/>
    <property type="match status" value="2"/>
</dbReference>
<dbReference type="Proteomes" id="UP001157974">
    <property type="component" value="Unassembled WGS sequence"/>
</dbReference>
<protein>
    <recommendedName>
        <fullName evidence="5">Pentacotripeptide-repeat region of PRORP domain-containing protein</fullName>
    </recommendedName>
</protein>
<dbReference type="EMBL" id="JAMWBK010000007">
    <property type="protein sequence ID" value="KAJ8903565.1"/>
    <property type="molecule type" value="Genomic_DNA"/>
</dbReference>
<feature type="region of interest" description="Disordered" evidence="2">
    <location>
        <begin position="669"/>
        <end position="692"/>
    </location>
</feature>
<dbReference type="Gene3D" id="1.25.40.10">
    <property type="entry name" value="Tetratricopeptide repeat domain"/>
    <property type="match status" value="5"/>
</dbReference>
<feature type="repeat" description="PPR" evidence="1">
    <location>
        <begin position="540"/>
        <end position="574"/>
    </location>
</feature>
<name>A0AAV8ULY0_9RHOD</name>
<dbReference type="PANTHER" id="PTHR47934:SF6">
    <property type="entry name" value="MITOCHONDRIAL GROUP I INTRON SPLICING FACTOR CCM1-RELATED"/>
    <property type="match status" value="1"/>
</dbReference>
<dbReference type="Pfam" id="PF13812">
    <property type="entry name" value="PPR_3"/>
    <property type="match status" value="2"/>
</dbReference>
<dbReference type="InterPro" id="IPR002885">
    <property type="entry name" value="PPR_rpt"/>
</dbReference>
<dbReference type="PROSITE" id="PS51375">
    <property type="entry name" value="PPR"/>
    <property type="match status" value="10"/>
</dbReference>
<feature type="repeat" description="PPR" evidence="1">
    <location>
        <begin position="397"/>
        <end position="431"/>
    </location>
</feature>
<sequence>MERKTNFASACFLVSPFSSPYGGPALCSERPKVVVQKRSSGGLDGLSHVRGWKGLDDEELMDGSASGVSADSLKRQLNRAMMEKRADSVVAVFRYAGRALSDEIKENFPYSDVHSTMKECMNNNMWAGGLAALTFLETCYAPVRKSTYAVAAGGLARSDRVIELRDLVMKLMRKDMCEFPTPDADERICALAANIAIENNRLQIALDIAEEMEKAGIEKGVLTFSILIKGYGRKRRVGDVKRQLMKMKALGVEGDLVLYNTAIDAFVRSGMIKLAEQVVQRMKEKGVDPDHVSYNTLVKGLVNAKRVREAFRLRKQMQEEGFLVDDTTRNSLIQGCVQAQRFGDALRLLDEVVSKPCSAEDATIAYTTIVAGLAKSGDVAAAADFMDQMRENMIAPNVVTYTAVITGALTLGDVRQAWDTFREMELNGVTADKGTFKAMISGLCSSKGSNGVEAARRVLETMQKRSLDPDTETFNMIINGYVRNRQVKEAEHMIVLMKRADIELDVVTYTTLLKAYGIERNMREVRRIFQEMRKNGIEPDIYSLNTFLASCVRSGDVTLAFRLFRNIVNDNQTPDIYTYTTIISGLVRDSRVAEAWGLYRDLKRSGMVPNERLIDLLMQGVRASSLDSLGVSEARTLLQDAKAIGISANLIREYTEMVEQLEYITSETWKQRSPRDGSNDDDDDIDEFGDQNSASQNIFRNHDWNEIDSSFKMF</sequence>
<evidence type="ECO:0000313" key="4">
    <source>
        <dbReference type="Proteomes" id="UP001157974"/>
    </source>
</evidence>
<proteinExistence type="predicted"/>
<dbReference type="PANTHER" id="PTHR47934">
    <property type="entry name" value="PENTATRICOPEPTIDE REPEAT-CONTAINING PROTEIN PET309, MITOCHONDRIAL"/>
    <property type="match status" value="1"/>
</dbReference>
<evidence type="ECO:0000313" key="3">
    <source>
        <dbReference type="EMBL" id="KAJ8903565.1"/>
    </source>
</evidence>
<reference evidence="3 4" key="1">
    <citation type="journal article" date="2023" name="Nat. Commun.">
        <title>Origin of minicircular mitochondrial genomes in red algae.</title>
        <authorList>
            <person name="Lee Y."/>
            <person name="Cho C.H."/>
            <person name="Lee Y.M."/>
            <person name="Park S.I."/>
            <person name="Yang J.H."/>
            <person name="West J.A."/>
            <person name="Bhattacharya D."/>
            <person name="Yoon H.S."/>
        </authorList>
    </citation>
    <scope>NUCLEOTIDE SEQUENCE [LARGE SCALE GENOMIC DNA]</scope>
    <source>
        <strain evidence="3 4">CCMP1338</strain>
        <tissue evidence="3">Whole cell</tissue>
    </source>
</reference>
<comment type="caution">
    <text evidence="3">The sequence shown here is derived from an EMBL/GenBank/DDBJ whole genome shotgun (WGS) entry which is preliminary data.</text>
</comment>
<feature type="repeat" description="PPR" evidence="1">
    <location>
        <begin position="325"/>
        <end position="359"/>
    </location>
</feature>
<dbReference type="Pfam" id="PF13041">
    <property type="entry name" value="PPR_2"/>
    <property type="match status" value="3"/>
</dbReference>
<feature type="repeat" description="PPR" evidence="1">
    <location>
        <begin position="470"/>
        <end position="504"/>
    </location>
</feature>
<keyword evidence="4" id="KW-1185">Reference proteome</keyword>
<feature type="repeat" description="PPR" evidence="1">
    <location>
        <begin position="255"/>
        <end position="289"/>
    </location>
</feature>
<feature type="repeat" description="PPR" evidence="1">
    <location>
        <begin position="505"/>
        <end position="539"/>
    </location>
</feature>
<gene>
    <name evidence="3" type="ORF">NDN08_004669</name>
</gene>
<feature type="compositionally biased region" description="Basic and acidic residues" evidence="2">
    <location>
        <begin position="669"/>
        <end position="678"/>
    </location>
</feature>